<name>A0A246J793_9BURK</name>
<gene>
    <name evidence="4 7" type="primary">lptA</name>
    <name evidence="7" type="ORF">CDN99_16340</name>
</gene>
<proteinExistence type="inferred from homology"/>
<dbReference type="PANTHER" id="PTHR36504:SF1">
    <property type="entry name" value="LIPOPOLYSACCHARIDE EXPORT SYSTEM PROTEIN LPTA"/>
    <property type="match status" value="1"/>
</dbReference>
<feature type="domain" description="Organic solvent tolerance-like N-terminal" evidence="6">
    <location>
        <begin position="43"/>
        <end position="153"/>
    </location>
</feature>
<dbReference type="HAMAP" id="MF_01914">
    <property type="entry name" value="LPS_assembly_LptA"/>
    <property type="match status" value="1"/>
</dbReference>
<feature type="region of interest" description="Disordered" evidence="5">
    <location>
        <begin position="160"/>
        <end position="206"/>
    </location>
</feature>
<evidence type="ECO:0000259" key="6">
    <source>
        <dbReference type="Pfam" id="PF03968"/>
    </source>
</evidence>
<dbReference type="OrthoDB" id="5294855at2"/>
<dbReference type="RefSeq" id="WP_088385951.1">
    <property type="nucleotide sequence ID" value="NZ_NIOF01000007.1"/>
</dbReference>
<evidence type="ECO:0000256" key="1">
    <source>
        <dbReference type="ARBA" id="ARBA00022448"/>
    </source>
</evidence>
<evidence type="ECO:0000256" key="5">
    <source>
        <dbReference type="SAM" id="MobiDB-lite"/>
    </source>
</evidence>
<evidence type="ECO:0000256" key="2">
    <source>
        <dbReference type="ARBA" id="ARBA00022729"/>
    </source>
</evidence>
<dbReference type="Gene3D" id="2.60.450.10">
    <property type="entry name" value="Lipopolysaccharide (LPS) transport protein A like domain"/>
    <property type="match status" value="1"/>
</dbReference>
<comment type="subunit">
    <text evidence="4">Component of the lipopolysaccharide transport and assembly complex.</text>
</comment>
<dbReference type="GO" id="GO:0009279">
    <property type="term" value="C:cell outer membrane"/>
    <property type="evidence" value="ECO:0007669"/>
    <property type="project" value="TreeGrafter"/>
</dbReference>
<evidence type="ECO:0000256" key="3">
    <source>
        <dbReference type="ARBA" id="ARBA00022764"/>
    </source>
</evidence>
<feature type="compositionally biased region" description="Polar residues" evidence="5">
    <location>
        <begin position="197"/>
        <end position="206"/>
    </location>
</feature>
<sequence precursor="true">MSLRRPLLLCSAFALALATPWAQAAKDDRAKPLNLVFDREGAIDKVKQRSEFNGNVIMTKGSMVLRAERMDVQETSDGYYQAYANGTSGKQVQFRQDRDTPGERIEGRADQIEYDTRTETIRLVGNAEARVMQGDQLKQALSGATLNYDNRTERLVVETGAASPHPSGRGRVVLMPRNPPVEPPPASSAPLGLRPSVNLTPRQPQQ</sequence>
<accession>A0A246J793</accession>
<keyword evidence="3 4" id="KW-0574">Periplasm</keyword>
<dbReference type="InterPro" id="IPR014340">
    <property type="entry name" value="LptA"/>
</dbReference>
<evidence type="ECO:0000313" key="7">
    <source>
        <dbReference type="EMBL" id="OWQ88427.1"/>
    </source>
</evidence>
<comment type="caution">
    <text evidence="7">The sequence shown here is derived from an EMBL/GenBank/DDBJ whole genome shotgun (WGS) entry which is preliminary data.</text>
</comment>
<feature type="compositionally biased region" description="Pro residues" evidence="5">
    <location>
        <begin position="177"/>
        <end position="187"/>
    </location>
</feature>
<dbReference type="AlphaFoldDB" id="A0A246J793"/>
<reference evidence="7 8" key="1">
    <citation type="journal article" date="2008" name="Int. J. Syst. Evol. Microbiol.">
        <title>Description of Roseateles aquatilis sp. nov. and Roseateles terrae sp. nov., in the class Betaproteobacteria, and emended description of the genus Roseateles.</title>
        <authorList>
            <person name="Gomila M."/>
            <person name="Bowien B."/>
            <person name="Falsen E."/>
            <person name="Moore E.R."/>
            <person name="Lalucat J."/>
        </authorList>
    </citation>
    <scope>NUCLEOTIDE SEQUENCE [LARGE SCALE GENOMIC DNA]</scope>
    <source>
        <strain evidence="7 8">CCUG 48205</strain>
    </source>
</reference>
<comment type="subcellular location">
    <subcellularLocation>
        <location evidence="4">Periplasm</location>
    </subcellularLocation>
</comment>
<evidence type="ECO:0000256" key="4">
    <source>
        <dbReference type="HAMAP-Rule" id="MF_01914"/>
    </source>
</evidence>
<protein>
    <recommendedName>
        <fullName evidence="4">Lipopolysaccharide export system protein LptA</fullName>
    </recommendedName>
</protein>
<dbReference type="GO" id="GO:0043165">
    <property type="term" value="P:Gram-negative-bacterium-type cell outer membrane assembly"/>
    <property type="evidence" value="ECO:0007669"/>
    <property type="project" value="UniProtKB-UniRule"/>
</dbReference>
<comment type="similarity">
    <text evidence="4">Belongs to the LptA family.</text>
</comment>
<feature type="signal peptide" evidence="4">
    <location>
        <begin position="1"/>
        <end position="24"/>
    </location>
</feature>
<dbReference type="GO" id="GO:0001530">
    <property type="term" value="F:lipopolysaccharide binding"/>
    <property type="evidence" value="ECO:0007669"/>
    <property type="project" value="InterPro"/>
</dbReference>
<dbReference type="InterPro" id="IPR005653">
    <property type="entry name" value="OstA-like_N"/>
</dbReference>
<dbReference type="InterPro" id="IPR052037">
    <property type="entry name" value="LPS_export_LptA"/>
</dbReference>
<comment type="function">
    <text evidence="4">Involved in the assembly of lipopolysaccharide (LPS). Required for the translocation of LPS from the inner membrane to the outer membrane.</text>
</comment>
<evidence type="ECO:0000313" key="8">
    <source>
        <dbReference type="Proteomes" id="UP000197468"/>
    </source>
</evidence>
<dbReference type="GO" id="GO:0030288">
    <property type="term" value="C:outer membrane-bounded periplasmic space"/>
    <property type="evidence" value="ECO:0007669"/>
    <property type="project" value="TreeGrafter"/>
</dbReference>
<dbReference type="PANTHER" id="PTHR36504">
    <property type="entry name" value="LIPOPOLYSACCHARIDE EXPORT SYSTEM PROTEIN LPTA"/>
    <property type="match status" value="1"/>
</dbReference>
<dbReference type="EMBL" id="NIOF01000007">
    <property type="protein sequence ID" value="OWQ88427.1"/>
    <property type="molecule type" value="Genomic_DNA"/>
</dbReference>
<feature type="chain" id="PRO_5013414230" description="Lipopolysaccharide export system protein LptA" evidence="4">
    <location>
        <begin position="25"/>
        <end position="206"/>
    </location>
</feature>
<dbReference type="Pfam" id="PF03968">
    <property type="entry name" value="LptD_N"/>
    <property type="match status" value="1"/>
</dbReference>
<dbReference type="NCBIfam" id="TIGR03002">
    <property type="entry name" value="outer_YhbN_LptA"/>
    <property type="match status" value="1"/>
</dbReference>
<dbReference type="GO" id="GO:0015920">
    <property type="term" value="P:lipopolysaccharide transport"/>
    <property type="evidence" value="ECO:0007669"/>
    <property type="project" value="UniProtKB-UniRule"/>
</dbReference>
<keyword evidence="2 4" id="KW-0732">Signal</keyword>
<dbReference type="Proteomes" id="UP000197468">
    <property type="component" value="Unassembled WGS sequence"/>
</dbReference>
<keyword evidence="1 4" id="KW-0813">Transport</keyword>
<organism evidence="7 8">
    <name type="scientific">Roseateles aquatilis</name>
    <dbReference type="NCBI Taxonomy" id="431061"/>
    <lineage>
        <taxon>Bacteria</taxon>
        <taxon>Pseudomonadati</taxon>
        <taxon>Pseudomonadota</taxon>
        <taxon>Betaproteobacteria</taxon>
        <taxon>Burkholderiales</taxon>
        <taxon>Sphaerotilaceae</taxon>
        <taxon>Roseateles</taxon>
    </lineage>
</organism>
<keyword evidence="8" id="KW-1185">Reference proteome</keyword>
<dbReference type="GO" id="GO:0017089">
    <property type="term" value="F:glycolipid transfer activity"/>
    <property type="evidence" value="ECO:0007669"/>
    <property type="project" value="TreeGrafter"/>
</dbReference>